<comment type="function">
    <text evidence="9">Component of the Mediator complex, a coactivator involved in the regulated transcription of nearly all RNA polymerase II-dependent genes. Mediator functions as a bridge to convey information from gene-specific regulatory proteins to the basal RNA polymerase II transcription machinery.</text>
</comment>
<keyword evidence="7 9" id="KW-0539">Nucleus</keyword>
<dbReference type="InterPro" id="IPR038566">
    <property type="entry name" value="Mediator_Med6_sf"/>
</dbReference>
<dbReference type="OMA" id="MQRQFSQ"/>
<feature type="compositionally biased region" description="Low complexity" evidence="10">
    <location>
        <begin position="204"/>
        <end position="214"/>
    </location>
</feature>
<comment type="subcellular location">
    <subcellularLocation>
        <location evidence="1 9">Nucleus</location>
    </subcellularLocation>
</comment>
<dbReference type="InParanoid" id="I2GVE4"/>
<dbReference type="AlphaFoldDB" id="I2GVE4"/>
<dbReference type="KEGG" id="tbl:TBLA_0A02960"/>
<dbReference type="GO" id="GO:0060261">
    <property type="term" value="P:positive regulation of transcription initiation by RNA polymerase II"/>
    <property type="evidence" value="ECO:0007669"/>
    <property type="project" value="EnsemblFungi"/>
</dbReference>
<dbReference type="Proteomes" id="UP000002866">
    <property type="component" value="Chromosome 1"/>
</dbReference>
<evidence type="ECO:0000256" key="10">
    <source>
        <dbReference type="SAM" id="MobiDB-lite"/>
    </source>
</evidence>
<evidence type="ECO:0000313" key="12">
    <source>
        <dbReference type="Proteomes" id="UP000002866"/>
    </source>
</evidence>
<dbReference type="Pfam" id="PF04934">
    <property type="entry name" value="Med6"/>
    <property type="match status" value="1"/>
</dbReference>
<dbReference type="eggNOG" id="KOG3169">
    <property type="taxonomic scope" value="Eukaryota"/>
</dbReference>
<evidence type="ECO:0000256" key="4">
    <source>
        <dbReference type="ARBA" id="ARBA00023015"/>
    </source>
</evidence>
<evidence type="ECO:0000256" key="7">
    <source>
        <dbReference type="ARBA" id="ARBA00023242"/>
    </source>
</evidence>
<evidence type="ECO:0000256" key="9">
    <source>
        <dbReference type="PIRNR" id="PIRNR013286"/>
    </source>
</evidence>
<dbReference type="RefSeq" id="XP_004177615.1">
    <property type="nucleotide sequence ID" value="XM_004177567.1"/>
</dbReference>
<evidence type="ECO:0000256" key="6">
    <source>
        <dbReference type="ARBA" id="ARBA00023163"/>
    </source>
</evidence>
<dbReference type="FunCoup" id="I2GVE4">
    <property type="interactions" value="890"/>
</dbReference>
<dbReference type="PANTHER" id="PTHR13104">
    <property type="entry name" value="MED-6-RELATED"/>
    <property type="match status" value="1"/>
</dbReference>
<dbReference type="InterPro" id="IPR016612">
    <property type="entry name" value="Mediator_Med6_fun"/>
</dbReference>
<dbReference type="HOGENOM" id="CLU_077754_0_0_1"/>
<keyword evidence="12" id="KW-1185">Reference proteome</keyword>
<organism evidence="11 12">
    <name type="scientific">Henningerozyma blattae (strain ATCC 34711 / CBS 6284 / DSM 70876 / NBRC 10599 / NRRL Y-10934 / UCD 77-7)</name>
    <name type="common">Yeast</name>
    <name type="synonym">Tetrapisispora blattae</name>
    <dbReference type="NCBI Taxonomy" id="1071380"/>
    <lineage>
        <taxon>Eukaryota</taxon>
        <taxon>Fungi</taxon>
        <taxon>Dikarya</taxon>
        <taxon>Ascomycota</taxon>
        <taxon>Saccharomycotina</taxon>
        <taxon>Saccharomycetes</taxon>
        <taxon>Saccharomycetales</taxon>
        <taxon>Saccharomycetaceae</taxon>
        <taxon>Henningerozyma</taxon>
    </lineage>
</organism>
<feature type="compositionally biased region" description="Polar residues" evidence="10">
    <location>
        <begin position="222"/>
        <end position="233"/>
    </location>
</feature>
<dbReference type="PIRSF" id="PIRSF013286">
    <property type="entry name" value="MED6_fungi"/>
    <property type="match status" value="1"/>
</dbReference>
<dbReference type="STRING" id="1071380.I2GVE4"/>
<evidence type="ECO:0000256" key="2">
    <source>
        <dbReference type="ARBA" id="ARBA00007526"/>
    </source>
</evidence>
<gene>
    <name evidence="11" type="primary">TBLA0A02960</name>
    <name evidence="11" type="ORF">TBLA_0A02960</name>
</gene>
<dbReference type="GO" id="GO:0003713">
    <property type="term" value="F:transcription coactivator activity"/>
    <property type="evidence" value="ECO:0007669"/>
    <property type="project" value="EnsemblFungi"/>
</dbReference>
<keyword evidence="4 9" id="KW-0805">Transcription regulation</keyword>
<reference evidence="11 12" key="1">
    <citation type="journal article" date="2011" name="Proc. Natl. Acad. Sci. U.S.A.">
        <title>Evolutionary erosion of yeast sex chromosomes by mating-type switching accidents.</title>
        <authorList>
            <person name="Gordon J.L."/>
            <person name="Armisen D."/>
            <person name="Proux-Wera E."/>
            <person name="Oheigeartaigh S.S."/>
            <person name="Byrne K.P."/>
            <person name="Wolfe K.H."/>
        </authorList>
    </citation>
    <scope>NUCLEOTIDE SEQUENCE [LARGE SCALE GENOMIC DNA]</scope>
    <source>
        <strain evidence="12">ATCC 34711 / CBS 6284 / DSM 70876 / NBRC 10599 / NRRL Y-10934 / UCD 77-7</strain>
    </source>
</reference>
<evidence type="ECO:0000256" key="3">
    <source>
        <dbReference type="ARBA" id="ARBA00020634"/>
    </source>
</evidence>
<evidence type="ECO:0000256" key="1">
    <source>
        <dbReference type="ARBA" id="ARBA00004123"/>
    </source>
</evidence>
<comment type="similarity">
    <text evidence="2 9">Belongs to the Mediator complex subunit 6 family.</text>
</comment>
<dbReference type="GO" id="GO:0070847">
    <property type="term" value="C:core mediator complex"/>
    <property type="evidence" value="ECO:0007669"/>
    <property type="project" value="EnsemblFungi"/>
</dbReference>
<dbReference type="GO" id="GO:0051123">
    <property type="term" value="P:RNA polymerase II preinitiation complex assembly"/>
    <property type="evidence" value="ECO:0007669"/>
    <property type="project" value="EnsemblFungi"/>
</dbReference>
<keyword evidence="6 9" id="KW-0804">Transcription</keyword>
<accession>I2GVE4</accession>
<sequence>MNTTPLDEVQWQSPEWIQAFGLYTDNVLDYFSESPFFNKTSSNQSIRMQRQFQADANGAGPGAGQGPDMLGVLDPHHNETDKLLLQHVRDPERRAILTRYPVHAQLERQLAKVGGIEYVLAHVREPDLWVIRKQRRDIQTMNTSILQTYYVMGPSVYQAPSIHALIESRLLAASTGLEKTMVGLRKLARFEPAQGRYLVRNGTVTSSSSTVSESGGSGKTVPNTGPATGSNGAYSIPGSGFPGSAAPGTTVAGQTAGGTAQFESNRRPAAALSTSQLDKLLAVSFKARPEYI</sequence>
<dbReference type="GeneID" id="14492877"/>
<dbReference type="GO" id="GO:0016592">
    <property type="term" value="C:mediator complex"/>
    <property type="evidence" value="ECO:0007669"/>
    <property type="project" value="InterPro"/>
</dbReference>
<dbReference type="EMBL" id="HE806316">
    <property type="protein sequence ID" value="CCH58096.1"/>
    <property type="molecule type" value="Genomic_DNA"/>
</dbReference>
<proteinExistence type="inferred from homology"/>
<protein>
    <recommendedName>
        <fullName evidence="3 9">Mediator of RNA polymerase II transcription subunit 6</fullName>
    </recommendedName>
    <alternativeName>
        <fullName evidence="8 9">Mediator complex subunit 6</fullName>
    </alternativeName>
</protein>
<dbReference type="GO" id="GO:0032968">
    <property type="term" value="P:positive regulation of transcription elongation by RNA polymerase II"/>
    <property type="evidence" value="ECO:0007669"/>
    <property type="project" value="EnsemblFungi"/>
</dbReference>
<dbReference type="OrthoDB" id="344220at2759"/>
<dbReference type="Gene3D" id="3.10.450.580">
    <property type="entry name" value="Mediator complex, subunit Med6"/>
    <property type="match status" value="1"/>
</dbReference>
<feature type="compositionally biased region" description="Low complexity" evidence="10">
    <location>
        <begin position="237"/>
        <end position="260"/>
    </location>
</feature>
<evidence type="ECO:0000313" key="11">
    <source>
        <dbReference type="EMBL" id="CCH58096.1"/>
    </source>
</evidence>
<name>I2GVE4_HENB6</name>
<feature type="region of interest" description="Disordered" evidence="10">
    <location>
        <begin position="204"/>
        <end position="267"/>
    </location>
</feature>
<evidence type="ECO:0000256" key="8">
    <source>
        <dbReference type="ARBA" id="ARBA00031259"/>
    </source>
</evidence>
<dbReference type="InterPro" id="IPR007018">
    <property type="entry name" value="Mediator_Med6"/>
</dbReference>
<comment type="subunit">
    <text evidence="9">Component of the Mediator complex.</text>
</comment>
<evidence type="ECO:0000256" key="5">
    <source>
        <dbReference type="ARBA" id="ARBA00023159"/>
    </source>
</evidence>
<keyword evidence="5 9" id="KW-0010">Activator</keyword>